<dbReference type="Ensembl" id="ENSMCST00000001917.1">
    <property type="protein sequence ID" value="ENSMCSP00000001876.1"/>
    <property type="gene ID" value="ENSMCSG00000001401.1"/>
</dbReference>
<name>A0A8C5T5E5_9PASS</name>
<dbReference type="Proteomes" id="UP000694560">
    <property type="component" value="Unplaced"/>
</dbReference>
<protein>
    <submittedName>
        <fullName evidence="1">Uncharacterized protein</fullName>
    </submittedName>
</protein>
<reference evidence="1" key="1">
    <citation type="submission" date="2025-08" db="UniProtKB">
        <authorList>
            <consortium name="Ensembl"/>
        </authorList>
    </citation>
    <scope>IDENTIFICATION</scope>
</reference>
<accession>A0A8C5T5E5</accession>
<dbReference type="AlphaFoldDB" id="A0A8C5T5E5"/>
<organism evidence="1 2">
    <name type="scientific">Malurus cyaneus samueli</name>
    <dbReference type="NCBI Taxonomy" id="2593467"/>
    <lineage>
        <taxon>Eukaryota</taxon>
        <taxon>Metazoa</taxon>
        <taxon>Chordata</taxon>
        <taxon>Craniata</taxon>
        <taxon>Vertebrata</taxon>
        <taxon>Euteleostomi</taxon>
        <taxon>Archelosauria</taxon>
        <taxon>Archosauria</taxon>
        <taxon>Dinosauria</taxon>
        <taxon>Saurischia</taxon>
        <taxon>Theropoda</taxon>
        <taxon>Coelurosauria</taxon>
        <taxon>Aves</taxon>
        <taxon>Neognathae</taxon>
        <taxon>Neoaves</taxon>
        <taxon>Telluraves</taxon>
        <taxon>Australaves</taxon>
        <taxon>Passeriformes</taxon>
        <taxon>Meliphagoidea</taxon>
        <taxon>Maluridae</taxon>
        <taxon>Malurus</taxon>
    </lineage>
</organism>
<evidence type="ECO:0000313" key="2">
    <source>
        <dbReference type="Proteomes" id="UP000694560"/>
    </source>
</evidence>
<proteinExistence type="predicted"/>
<reference evidence="1" key="2">
    <citation type="submission" date="2025-09" db="UniProtKB">
        <authorList>
            <consortium name="Ensembl"/>
        </authorList>
    </citation>
    <scope>IDENTIFICATION</scope>
</reference>
<keyword evidence="2" id="KW-1185">Reference proteome</keyword>
<sequence length="83" mass="9917">MQHKTCTTDTFYILYNLYGLPLVFKDSYHHTKKPMYFFLNQVIQWCKIPCANQRQAVHLSELCPHLCPGRLRGTPHAHRICWR</sequence>
<evidence type="ECO:0000313" key="1">
    <source>
        <dbReference type="Ensembl" id="ENSMCSP00000001876.1"/>
    </source>
</evidence>